<accession>A0ABU0PK47</accession>
<keyword evidence="1" id="KW-0812">Transmembrane</keyword>
<protein>
    <recommendedName>
        <fullName evidence="4">Transmembrane protein</fullName>
    </recommendedName>
</protein>
<feature type="transmembrane region" description="Helical" evidence="1">
    <location>
        <begin position="105"/>
        <end position="127"/>
    </location>
</feature>
<dbReference type="Proteomes" id="UP001236806">
    <property type="component" value="Unassembled WGS sequence"/>
</dbReference>
<keyword evidence="1" id="KW-0472">Membrane</keyword>
<keyword evidence="3" id="KW-1185">Reference proteome</keyword>
<evidence type="ECO:0000313" key="2">
    <source>
        <dbReference type="EMBL" id="MDQ0673626.1"/>
    </source>
</evidence>
<dbReference type="RefSeq" id="WP_306634700.1">
    <property type="nucleotide sequence ID" value="NZ_JAUSXB010000001.1"/>
</dbReference>
<feature type="transmembrane region" description="Helical" evidence="1">
    <location>
        <begin position="64"/>
        <end position="84"/>
    </location>
</feature>
<feature type="transmembrane region" description="Helical" evidence="1">
    <location>
        <begin position="35"/>
        <end position="58"/>
    </location>
</feature>
<evidence type="ECO:0000256" key="1">
    <source>
        <dbReference type="SAM" id="Phobius"/>
    </source>
</evidence>
<evidence type="ECO:0008006" key="4">
    <source>
        <dbReference type="Google" id="ProtNLM"/>
    </source>
</evidence>
<name>A0ABU0PK47_9MICC</name>
<dbReference type="EMBL" id="JAUSXB010000001">
    <property type="protein sequence ID" value="MDQ0673626.1"/>
    <property type="molecule type" value="Genomic_DNA"/>
</dbReference>
<feature type="transmembrane region" description="Helical" evidence="1">
    <location>
        <begin position="139"/>
        <end position="159"/>
    </location>
</feature>
<reference evidence="2 3" key="1">
    <citation type="submission" date="2023-07" db="EMBL/GenBank/DDBJ databases">
        <title>Comparative genomics of wheat-associated soil bacteria to identify genetic determinants of phenazine resistance.</title>
        <authorList>
            <person name="Mouncey N."/>
        </authorList>
    </citation>
    <scope>NUCLEOTIDE SEQUENCE [LARGE SCALE GENOMIC DNA]</scope>
    <source>
        <strain evidence="2 3">W1I3</strain>
    </source>
</reference>
<gene>
    <name evidence="2" type="ORF">QFZ36_001187</name>
</gene>
<sequence>MAPRIYGADINGTATSTAGFPQLALGYAHRRARVFWFWWMGMVFALPGAAQAAVLWATDQNPENGLVLAGLGLGISGVGWVSAIGPRFTRTAPRPADDVNRAEQYIRIVPGTAIGMVAAMLVIVVALMVATPRGTSPDVLPILAFLAAFPVPIAAGMLYSRQLHRERERLYRSWLERG</sequence>
<evidence type="ECO:0000313" key="3">
    <source>
        <dbReference type="Proteomes" id="UP001236806"/>
    </source>
</evidence>
<keyword evidence="1" id="KW-1133">Transmembrane helix</keyword>
<organism evidence="2 3">
    <name type="scientific">Pseudarthrobacter siccitolerans</name>
    <dbReference type="NCBI Taxonomy" id="861266"/>
    <lineage>
        <taxon>Bacteria</taxon>
        <taxon>Bacillati</taxon>
        <taxon>Actinomycetota</taxon>
        <taxon>Actinomycetes</taxon>
        <taxon>Micrococcales</taxon>
        <taxon>Micrococcaceae</taxon>
        <taxon>Pseudarthrobacter</taxon>
    </lineage>
</organism>
<comment type="caution">
    <text evidence="2">The sequence shown here is derived from an EMBL/GenBank/DDBJ whole genome shotgun (WGS) entry which is preliminary data.</text>
</comment>
<proteinExistence type="predicted"/>